<reference evidence="1 2" key="1">
    <citation type="submission" date="2011-02" db="EMBL/GenBank/DDBJ databases">
        <title>The Genome Sequence of Sphaeroforma arctica JP610.</title>
        <authorList>
            <consortium name="The Broad Institute Genome Sequencing Platform"/>
            <person name="Russ C."/>
            <person name="Cuomo C."/>
            <person name="Young S.K."/>
            <person name="Zeng Q."/>
            <person name="Gargeya S."/>
            <person name="Alvarado L."/>
            <person name="Berlin A."/>
            <person name="Chapman S.B."/>
            <person name="Chen Z."/>
            <person name="Freedman E."/>
            <person name="Gellesch M."/>
            <person name="Goldberg J."/>
            <person name="Griggs A."/>
            <person name="Gujja S."/>
            <person name="Heilman E."/>
            <person name="Heiman D."/>
            <person name="Howarth C."/>
            <person name="Mehta T."/>
            <person name="Neiman D."/>
            <person name="Pearson M."/>
            <person name="Roberts A."/>
            <person name="Saif S."/>
            <person name="Shea T."/>
            <person name="Shenoy N."/>
            <person name="Sisk P."/>
            <person name="Stolte C."/>
            <person name="Sykes S."/>
            <person name="White J."/>
            <person name="Yandava C."/>
            <person name="Burger G."/>
            <person name="Gray M.W."/>
            <person name="Holland P.W.H."/>
            <person name="King N."/>
            <person name="Lang F.B.F."/>
            <person name="Roger A.J."/>
            <person name="Ruiz-Trillo I."/>
            <person name="Haas B."/>
            <person name="Nusbaum C."/>
            <person name="Birren B."/>
        </authorList>
    </citation>
    <scope>NUCLEOTIDE SEQUENCE [LARGE SCALE GENOMIC DNA]</scope>
    <source>
        <strain evidence="1 2">JP610</strain>
    </source>
</reference>
<feature type="non-terminal residue" evidence="1">
    <location>
        <position position="1"/>
    </location>
</feature>
<evidence type="ECO:0000313" key="2">
    <source>
        <dbReference type="Proteomes" id="UP000054560"/>
    </source>
</evidence>
<gene>
    <name evidence="1" type="ORF">SARC_15301</name>
</gene>
<dbReference type="AlphaFoldDB" id="A0A0L0F5Y9"/>
<evidence type="ECO:0000313" key="1">
    <source>
        <dbReference type="EMBL" id="KNC72147.1"/>
    </source>
</evidence>
<accession>A0A0L0F5Y9</accession>
<keyword evidence="2" id="KW-1185">Reference proteome</keyword>
<sequence length="57" mass="6058">TDPGNQAIDTDHTISSIAVHCTWVTDGRSAFVATNTMGTCDEAMTLYAVGEIGELIR</sequence>
<organism evidence="1 2">
    <name type="scientific">Sphaeroforma arctica JP610</name>
    <dbReference type="NCBI Taxonomy" id="667725"/>
    <lineage>
        <taxon>Eukaryota</taxon>
        <taxon>Ichthyosporea</taxon>
        <taxon>Ichthyophonida</taxon>
        <taxon>Sphaeroforma</taxon>
    </lineage>
</organism>
<name>A0A0L0F5Y9_9EUKA</name>
<protein>
    <submittedName>
        <fullName evidence="1">Uncharacterized protein</fullName>
    </submittedName>
</protein>
<dbReference type="EMBL" id="KQ247500">
    <property type="protein sequence ID" value="KNC72147.1"/>
    <property type="molecule type" value="Genomic_DNA"/>
</dbReference>
<proteinExistence type="predicted"/>
<dbReference type="GeneID" id="25915805"/>
<dbReference type="RefSeq" id="XP_014146049.1">
    <property type="nucleotide sequence ID" value="XM_014290574.1"/>
</dbReference>
<dbReference type="Proteomes" id="UP000054560">
    <property type="component" value="Unassembled WGS sequence"/>
</dbReference>